<dbReference type="InterPro" id="IPR036396">
    <property type="entry name" value="Cyt_P450_sf"/>
</dbReference>
<proteinExistence type="inferred from homology"/>
<dbReference type="PROSITE" id="PS00086">
    <property type="entry name" value="CYTOCHROME_P450"/>
    <property type="match status" value="1"/>
</dbReference>
<dbReference type="GO" id="GO:0016020">
    <property type="term" value="C:membrane"/>
    <property type="evidence" value="ECO:0007669"/>
    <property type="project" value="UniProtKB-SubCell"/>
</dbReference>
<organism evidence="13 14">
    <name type="scientific">Ambispora gerdemannii</name>
    <dbReference type="NCBI Taxonomy" id="144530"/>
    <lineage>
        <taxon>Eukaryota</taxon>
        <taxon>Fungi</taxon>
        <taxon>Fungi incertae sedis</taxon>
        <taxon>Mucoromycota</taxon>
        <taxon>Glomeromycotina</taxon>
        <taxon>Glomeromycetes</taxon>
        <taxon>Archaeosporales</taxon>
        <taxon>Ambisporaceae</taxon>
        <taxon>Ambispora</taxon>
    </lineage>
</organism>
<evidence type="ECO:0000256" key="12">
    <source>
        <dbReference type="RuleBase" id="RU000461"/>
    </source>
</evidence>
<comment type="caution">
    <text evidence="13">The sequence shown here is derived from an EMBL/GenBank/DDBJ whole genome shotgun (WGS) entry which is preliminary data.</text>
</comment>
<dbReference type="PANTHER" id="PTHR46206">
    <property type="entry name" value="CYTOCHROME P450"/>
    <property type="match status" value="1"/>
</dbReference>
<keyword evidence="8 11" id="KW-0408">Iron</keyword>
<evidence type="ECO:0000256" key="9">
    <source>
        <dbReference type="ARBA" id="ARBA00023033"/>
    </source>
</evidence>
<dbReference type="GO" id="GO:0005506">
    <property type="term" value="F:iron ion binding"/>
    <property type="evidence" value="ECO:0007669"/>
    <property type="project" value="InterPro"/>
</dbReference>
<dbReference type="EMBL" id="CAJVPL010002170">
    <property type="protein sequence ID" value="CAG8601541.1"/>
    <property type="molecule type" value="Genomic_DNA"/>
</dbReference>
<gene>
    <name evidence="13" type="ORF">AGERDE_LOCUS9129</name>
</gene>
<dbReference type="AlphaFoldDB" id="A0A9N9CFF0"/>
<keyword evidence="14" id="KW-1185">Reference proteome</keyword>
<reference evidence="13" key="1">
    <citation type="submission" date="2021-06" db="EMBL/GenBank/DDBJ databases">
        <authorList>
            <person name="Kallberg Y."/>
            <person name="Tangrot J."/>
            <person name="Rosling A."/>
        </authorList>
    </citation>
    <scope>NUCLEOTIDE SEQUENCE</scope>
    <source>
        <strain evidence="13">MT106</strain>
    </source>
</reference>
<keyword evidence="7" id="KW-1133">Transmembrane helix</keyword>
<dbReference type="PANTHER" id="PTHR46206:SF5">
    <property type="entry name" value="P450, PUTATIVE (EUROFUNG)-RELATED"/>
    <property type="match status" value="1"/>
</dbReference>
<keyword evidence="9 12" id="KW-0503">Monooxygenase</keyword>
<evidence type="ECO:0000313" key="14">
    <source>
        <dbReference type="Proteomes" id="UP000789831"/>
    </source>
</evidence>
<feature type="non-terminal residue" evidence="13">
    <location>
        <position position="463"/>
    </location>
</feature>
<comment type="similarity">
    <text evidence="3 12">Belongs to the cytochrome P450 family.</text>
</comment>
<evidence type="ECO:0000256" key="8">
    <source>
        <dbReference type="ARBA" id="ARBA00023004"/>
    </source>
</evidence>
<evidence type="ECO:0000256" key="2">
    <source>
        <dbReference type="ARBA" id="ARBA00004370"/>
    </source>
</evidence>
<evidence type="ECO:0000256" key="3">
    <source>
        <dbReference type="ARBA" id="ARBA00010617"/>
    </source>
</evidence>
<evidence type="ECO:0000313" key="13">
    <source>
        <dbReference type="EMBL" id="CAG8601541.1"/>
    </source>
</evidence>
<dbReference type="InterPro" id="IPR017972">
    <property type="entry name" value="Cyt_P450_CS"/>
</dbReference>
<dbReference type="Proteomes" id="UP000789831">
    <property type="component" value="Unassembled WGS sequence"/>
</dbReference>
<comment type="cofactor">
    <cofactor evidence="1 11">
        <name>heme</name>
        <dbReference type="ChEBI" id="CHEBI:30413"/>
    </cofactor>
</comment>
<dbReference type="Gene3D" id="1.10.630.10">
    <property type="entry name" value="Cytochrome P450"/>
    <property type="match status" value="1"/>
</dbReference>
<dbReference type="OrthoDB" id="1844152at2759"/>
<keyword evidence="6 11" id="KW-0479">Metal-binding</keyword>
<sequence length="463" mass="53790">NEPPLVPSRIPIIGHAFSFQKDPKKFLKKLRKQYGHIFSIYLFSQIITVVDSKFAHEVFSSKDLSFEEALEDWIPLKIHFGLKQGFLGETSEVIRKYLYSSKDINVFSERLERTYTTIIERQIGDCKKPKMIDSPLQFMSEVFARSLARILFDEELCNDPEILDAFISYGSPKGDNFSNFSLLNFIHPWFYRNIVLKFIFNPGKKNRDILVRKIKPYIVKKFENKIDNDEKAQDFLQMILSMPSFDKNNIDYENVGNYILLLVFVAIFTTSTFFNSVIHEYATRPEYWQELQDEQLSIMQEYGNSLSYECISKMEKLDSFVKESARNYEDILGNDHKVIGKKFTFSNGIEVPYGRHVTMDMSMIHGEESGYLPNADVFDGFRYVGKDSPFTRVSRDWLTFGLGRHACPGRNFATHGIKVVLSLLIRRYKITTKSGRKTPAKIIMGFALPVEETLVFQNLSQLY</sequence>
<dbReference type="CDD" id="cd11041">
    <property type="entry name" value="CYP503A1-like"/>
    <property type="match status" value="1"/>
</dbReference>
<dbReference type="InterPro" id="IPR002403">
    <property type="entry name" value="Cyt_P450_E_grp-IV"/>
</dbReference>
<name>A0A9N9CFF0_9GLOM</name>
<evidence type="ECO:0000256" key="10">
    <source>
        <dbReference type="ARBA" id="ARBA00023136"/>
    </source>
</evidence>
<keyword evidence="5" id="KW-0812">Transmembrane</keyword>
<dbReference type="GO" id="GO:0004497">
    <property type="term" value="F:monooxygenase activity"/>
    <property type="evidence" value="ECO:0007669"/>
    <property type="project" value="UniProtKB-KW"/>
</dbReference>
<evidence type="ECO:0000256" key="1">
    <source>
        <dbReference type="ARBA" id="ARBA00001971"/>
    </source>
</evidence>
<keyword evidence="12" id="KW-0560">Oxidoreductase</keyword>
<dbReference type="GO" id="GO:0020037">
    <property type="term" value="F:heme binding"/>
    <property type="evidence" value="ECO:0007669"/>
    <property type="project" value="InterPro"/>
</dbReference>
<dbReference type="Pfam" id="PF00067">
    <property type="entry name" value="p450"/>
    <property type="match status" value="1"/>
</dbReference>
<comment type="subcellular location">
    <subcellularLocation>
        <location evidence="2">Membrane</location>
    </subcellularLocation>
</comment>
<keyword evidence="4 11" id="KW-0349">Heme</keyword>
<evidence type="ECO:0000256" key="11">
    <source>
        <dbReference type="PIRSR" id="PIRSR602403-1"/>
    </source>
</evidence>
<dbReference type="PRINTS" id="PR00465">
    <property type="entry name" value="EP450IV"/>
</dbReference>
<accession>A0A9N9CFF0</accession>
<dbReference type="InterPro" id="IPR001128">
    <property type="entry name" value="Cyt_P450"/>
</dbReference>
<feature type="binding site" description="axial binding residue" evidence="11">
    <location>
        <position position="407"/>
    </location>
    <ligand>
        <name>heme</name>
        <dbReference type="ChEBI" id="CHEBI:30413"/>
    </ligand>
    <ligandPart>
        <name>Fe</name>
        <dbReference type="ChEBI" id="CHEBI:18248"/>
    </ligandPart>
</feature>
<evidence type="ECO:0000256" key="4">
    <source>
        <dbReference type="ARBA" id="ARBA00022617"/>
    </source>
</evidence>
<dbReference type="SUPFAM" id="SSF48264">
    <property type="entry name" value="Cytochrome P450"/>
    <property type="match status" value="1"/>
</dbReference>
<evidence type="ECO:0000256" key="5">
    <source>
        <dbReference type="ARBA" id="ARBA00022692"/>
    </source>
</evidence>
<evidence type="ECO:0000256" key="6">
    <source>
        <dbReference type="ARBA" id="ARBA00022723"/>
    </source>
</evidence>
<keyword evidence="10" id="KW-0472">Membrane</keyword>
<evidence type="ECO:0000256" key="7">
    <source>
        <dbReference type="ARBA" id="ARBA00022989"/>
    </source>
</evidence>
<dbReference type="GO" id="GO:0016705">
    <property type="term" value="F:oxidoreductase activity, acting on paired donors, with incorporation or reduction of molecular oxygen"/>
    <property type="evidence" value="ECO:0007669"/>
    <property type="project" value="InterPro"/>
</dbReference>
<protein>
    <submittedName>
        <fullName evidence="13">2329_t:CDS:1</fullName>
    </submittedName>
</protein>